<dbReference type="KEGG" id="bsol:FSW04_20630"/>
<dbReference type="InterPro" id="IPR016084">
    <property type="entry name" value="Haem_Oase-like_multi-hlx"/>
</dbReference>
<proteinExistence type="predicted"/>
<sequence length="341" mass="36831">MPVAPAPRGPLSEAVLAVLLHAPGTLVDVDVDVDATADPLADDDLHLTLYCLYELHYRGLDGVDERWEWDPGLLALRARLEAVFEAGLHDALSGWVPPSAGPETMDLALRAIIAADDGPSLARHLEVDGDLDQLREFLVHRSAYQLKEADPHSWAVPRLAGAPKAALVEVQTDEYGGGDPARMHAELFADVLRALELDATYGAHLDRLPGITLATVNLMSLFGLHRRRRGAIVGHLALFEMTSSVPNRRYATALRRLGVDDPRATAFFDEHVTADAVHENIAAVDLAGGLVRQEPALTADVLFGARALVEIEDRWARHLLGAWDEGRSSLLHAPATAAAAS</sequence>
<dbReference type="RefSeq" id="WP_146922105.1">
    <property type="nucleotide sequence ID" value="NZ_CP042430.1"/>
</dbReference>
<name>A0A5B8U9K5_9ACTN</name>
<dbReference type="Proteomes" id="UP000321805">
    <property type="component" value="Chromosome"/>
</dbReference>
<keyword evidence="2" id="KW-1185">Reference proteome</keyword>
<dbReference type="AlphaFoldDB" id="A0A5B8U9K5"/>
<dbReference type="SMART" id="SM01236">
    <property type="entry name" value="Haem_oxygenase_2"/>
    <property type="match status" value="1"/>
</dbReference>
<protein>
    <submittedName>
        <fullName evidence="1">Iron-containing redox enzyme family protein</fullName>
    </submittedName>
</protein>
<evidence type="ECO:0000313" key="2">
    <source>
        <dbReference type="Proteomes" id="UP000321805"/>
    </source>
</evidence>
<reference evidence="1 2" key="1">
    <citation type="journal article" date="2018" name="J. Microbiol.">
        <title>Baekduia soli gen. nov., sp. nov., a novel bacterium isolated from the soil of Baekdu Mountain and proposal of a novel family name, Baekduiaceae fam. nov.</title>
        <authorList>
            <person name="An D.S."/>
            <person name="Siddiqi M.Z."/>
            <person name="Kim K.H."/>
            <person name="Yu H.S."/>
            <person name="Im W.T."/>
        </authorList>
    </citation>
    <scope>NUCLEOTIDE SEQUENCE [LARGE SCALE GENOMIC DNA]</scope>
    <source>
        <strain evidence="1 2">BR7-21</strain>
    </source>
</reference>
<gene>
    <name evidence="1" type="ORF">FSW04_20630</name>
</gene>
<dbReference type="EMBL" id="CP042430">
    <property type="protein sequence ID" value="QEC49740.1"/>
    <property type="molecule type" value="Genomic_DNA"/>
</dbReference>
<accession>A0A5B8U9K5</accession>
<dbReference type="SUPFAM" id="SSF48613">
    <property type="entry name" value="Heme oxygenase-like"/>
    <property type="match status" value="1"/>
</dbReference>
<evidence type="ECO:0000313" key="1">
    <source>
        <dbReference type="EMBL" id="QEC49740.1"/>
    </source>
</evidence>
<dbReference type="Gene3D" id="1.20.910.10">
    <property type="entry name" value="Heme oxygenase-like"/>
    <property type="match status" value="1"/>
</dbReference>
<organism evidence="1 2">
    <name type="scientific">Baekduia soli</name>
    <dbReference type="NCBI Taxonomy" id="496014"/>
    <lineage>
        <taxon>Bacteria</taxon>
        <taxon>Bacillati</taxon>
        <taxon>Actinomycetota</taxon>
        <taxon>Thermoleophilia</taxon>
        <taxon>Solirubrobacterales</taxon>
        <taxon>Baekduiaceae</taxon>
        <taxon>Baekduia</taxon>
    </lineage>
</organism>
<dbReference type="Pfam" id="PF14518">
    <property type="entry name" value="Haem_oxygenas_2"/>
    <property type="match status" value="1"/>
</dbReference>
<dbReference type="OrthoDB" id="252872at2"/>